<dbReference type="Gene3D" id="1.10.8.60">
    <property type="match status" value="1"/>
</dbReference>
<reference evidence="5 6" key="1">
    <citation type="submission" date="2016-10" db="EMBL/GenBank/DDBJ databases">
        <authorList>
            <person name="de Groot N.N."/>
        </authorList>
    </citation>
    <scope>NUCLEOTIDE SEQUENCE [LARGE SCALE GENOMIC DNA]</scope>
    <source>
        <strain evidence="5 6">EP1-55-1</strain>
    </source>
</reference>
<keyword evidence="2" id="KW-0548">Nucleotidyltransferase</keyword>
<keyword evidence="6" id="KW-1185">Reference proteome</keyword>
<dbReference type="InterPro" id="IPR005790">
    <property type="entry name" value="DNA_polIII_delta"/>
</dbReference>
<dbReference type="NCBIfam" id="TIGR01128">
    <property type="entry name" value="holA"/>
    <property type="match status" value="1"/>
</dbReference>
<dbReference type="STRING" id="223786.SAMN05216234_10647"/>
<dbReference type="Proteomes" id="UP000199227">
    <property type="component" value="Unassembled WGS sequence"/>
</dbReference>
<dbReference type="GO" id="GO:0009360">
    <property type="term" value="C:DNA polymerase III complex"/>
    <property type="evidence" value="ECO:0007669"/>
    <property type="project" value="TreeGrafter"/>
</dbReference>
<evidence type="ECO:0000256" key="3">
    <source>
        <dbReference type="ARBA" id="ARBA00022705"/>
    </source>
</evidence>
<evidence type="ECO:0000313" key="5">
    <source>
        <dbReference type="EMBL" id="SFP10105.1"/>
    </source>
</evidence>
<evidence type="ECO:0000256" key="2">
    <source>
        <dbReference type="ARBA" id="ARBA00022695"/>
    </source>
</evidence>
<evidence type="ECO:0000313" key="6">
    <source>
        <dbReference type="Proteomes" id="UP000199227"/>
    </source>
</evidence>
<dbReference type="GO" id="GO:0003677">
    <property type="term" value="F:DNA binding"/>
    <property type="evidence" value="ECO:0007669"/>
    <property type="project" value="InterPro"/>
</dbReference>
<dbReference type="NCBIfam" id="NF006302">
    <property type="entry name" value="PRK08487.1-5"/>
    <property type="match status" value="1"/>
</dbReference>
<evidence type="ECO:0000256" key="4">
    <source>
        <dbReference type="ARBA" id="ARBA00022932"/>
    </source>
</evidence>
<dbReference type="Gene3D" id="1.20.272.10">
    <property type="match status" value="1"/>
</dbReference>
<accession>A0A1I5MKI5</accession>
<dbReference type="RefSeq" id="WP_092911249.1">
    <property type="nucleotide sequence ID" value="NZ_FOXB01000006.1"/>
</dbReference>
<dbReference type="PANTHER" id="PTHR34388">
    <property type="entry name" value="DNA POLYMERASE III SUBUNIT DELTA"/>
    <property type="match status" value="1"/>
</dbReference>
<dbReference type="GO" id="GO:0006261">
    <property type="term" value="P:DNA-templated DNA replication"/>
    <property type="evidence" value="ECO:0007669"/>
    <property type="project" value="TreeGrafter"/>
</dbReference>
<evidence type="ECO:0000256" key="1">
    <source>
        <dbReference type="ARBA" id="ARBA00022679"/>
    </source>
</evidence>
<dbReference type="AlphaFoldDB" id="A0A1I5MKI5"/>
<dbReference type="GO" id="GO:0003887">
    <property type="term" value="F:DNA-directed DNA polymerase activity"/>
    <property type="evidence" value="ECO:0007669"/>
    <property type="project" value="UniProtKB-KW"/>
</dbReference>
<dbReference type="EMBL" id="FOXB01000006">
    <property type="protein sequence ID" value="SFP10105.1"/>
    <property type="molecule type" value="Genomic_DNA"/>
</dbReference>
<keyword evidence="3" id="KW-0235">DNA replication</keyword>
<name>A0A1I5MKI5_9BACT</name>
<dbReference type="InterPro" id="IPR027417">
    <property type="entry name" value="P-loop_NTPase"/>
</dbReference>
<keyword evidence="1" id="KW-0808">Transferase</keyword>
<dbReference type="SUPFAM" id="SSF52540">
    <property type="entry name" value="P-loop containing nucleoside triphosphate hydrolases"/>
    <property type="match status" value="1"/>
</dbReference>
<dbReference type="PANTHER" id="PTHR34388:SF1">
    <property type="entry name" value="DNA POLYMERASE III SUBUNIT DELTA"/>
    <property type="match status" value="1"/>
</dbReference>
<gene>
    <name evidence="5" type="ORF">SAMN05216234_10647</name>
</gene>
<keyword evidence="4" id="KW-0239">DNA-directed DNA polymerase</keyword>
<organism evidence="5 6">
    <name type="scientific">Hydrogenimonas thermophila</name>
    <dbReference type="NCBI Taxonomy" id="223786"/>
    <lineage>
        <taxon>Bacteria</taxon>
        <taxon>Pseudomonadati</taxon>
        <taxon>Campylobacterota</taxon>
        <taxon>Epsilonproteobacteria</taxon>
        <taxon>Campylobacterales</taxon>
        <taxon>Hydrogenimonadaceae</taxon>
        <taxon>Hydrogenimonas</taxon>
    </lineage>
</organism>
<proteinExistence type="predicted"/>
<sequence>MYKREFDQLLNSGTLPKSVMLYGENEYYIESSIKKIIEISGAGDSILKLYYDEYDFQKAKNWLSQSSLFGDVNFLLVKSDKKIPKKELTQLIELAFRNETNYFVYAYTGSEFKTLTSAFAKKMNAEHVRFFQPSLNEAVTIIKEHAQNLNIQIDRYAIEHLLMALNINLSMALNELEKLSILNSPISSKEIDEHIFSLAPMAVNEFLFSLFSKKPLTDIINQISKLGEDEFALLRQIQYFTNQLFLYHIYIKLHGTPNAKEILGYSPPKHVVERYAKLAIKTPMDVFEKVFDTLAEGEIAIKTAGNSSQKETLLFSILIKIKSFLG</sequence>
<dbReference type="OrthoDB" id="5329738at2"/>
<dbReference type="Gene3D" id="3.40.50.300">
    <property type="entry name" value="P-loop containing nucleotide triphosphate hydrolases"/>
    <property type="match status" value="1"/>
</dbReference>
<protein>
    <submittedName>
        <fullName evidence="5">DNA polymerase III, delta subunit</fullName>
    </submittedName>
</protein>